<protein>
    <recommendedName>
        <fullName evidence="4">ABC transporter domain-containing protein</fullName>
    </recommendedName>
</protein>
<dbReference type="InterPro" id="IPR003593">
    <property type="entry name" value="AAA+_ATPase"/>
</dbReference>
<dbReference type="AlphaFoldDB" id="X1U1B7"/>
<dbReference type="GO" id="GO:0005524">
    <property type="term" value="F:ATP binding"/>
    <property type="evidence" value="ECO:0007669"/>
    <property type="project" value="UniProtKB-KW"/>
</dbReference>
<keyword evidence="2" id="KW-0547">Nucleotide-binding</keyword>
<dbReference type="GO" id="GO:0016887">
    <property type="term" value="F:ATP hydrolysis activity"/>
    <property type="evidence" value="ECO:0007669"/>
    <property type="project" value="InterPro"/>
</dbReference>
<comment type="caution">
    <text evidence="5">The sequence shown here is derived from an EMBL/GenBank/DDBJ whole genome shotgun (WGS) entry which is preliminary data.</text>
</comment>
<name>X1U1B7_9ZZZZ</name>
<dbReference type="PROSITE" id="PS50893">
    <property type="entry name" value="ABC_TRANSPORTER_2"/>
    <property type="match status" value="1"/>
</dbReference>
<keyword evidence="3" id="KW-0067">ATP-binding</keyword>
<dbReference type="InterPro" id="IPR003439">
    <property type="entry name" value="ABC_transporter-like_ATP-bd"/>
</dbReference>
<dbReference type="PANTHER" id="PTHR42711">
    <property type="entry name" value="ABC TRANSPORTER ATP-BINDING PROTEIN"/>
    <property type="match status" value="1"/>
</dbReference>
<dbReference type="SUPFAM" id="SSF52540">
    <property type="entry name" value="P-loop containing nucleoside triphosphate hydrolases"/>
    <property type="match status" value="1"/>
</dbReference>
<proteinExistence type="predicted"/>
<evidence type="ECO:0000259" key="4">
    <source>
        <dbReference type="PROSITE" id="PS50893"/>
    </source>
</evidence>
<dbReference type="EMBL" id="BARW01028295">
    <property type="protein sequence ID" value="GAJ11358.1"/>
    <property type="molecule type" value="Genomic_DNA"/>
</dbReference>
<dbReference type="Pfam" id="PF00005">
    <property type="entry name" value="ABC_tran"/>
    <property type="match status" value="1"/>
</dbReference>
<dbReference type="SMART" id="SM00382">
    <property type="entry name" value="AAA"/>
    <property type="match status" value="1"/>
</dbReference>
<organism evidence="5">
    <name type="scientific">marine sediment metagenome</name>
    <dbReference type="NCBI Taxonomy" id="412755"/>
    <lineage>
        <taxon>unclassified sequences</taxon>
        <taxon>metagenomes</taxon>
        <taxon>ecological metagenomes</taxon>
    </lineage>
</organism>
<feature type="non-terminal residue" evidence="5">
    <location>
        <position position="238"/>
    </location>
</feature>
<feature type="domain" description="ABC transporter" evidence="4">
    <location>
        <begin position="7"/>
        <end position="237"/>
    </location>
</feature>
<dbReference type="InterPro" id="IPR050763">
    <property type="entry name" value="ABC_transporter_ATP-binding"/>
</dbReference>
<gene>
    <name evidence="5" type="ORF">S12H4_45710</name>
</gene>
<keyword evidence="1" id="KW-0813">Transport</keyword>
<accession>X1U1B7</accession>
<dbReference type="InterPro" id="IPR027417">
    <property type="entry name" value="P-loop_NTPase"/>
</dbReference>
<evidence type="ECO:0000256" key="1">
    <source>
        <dbReference type="ARBA" id="ARBA00022448"/>
    </source>
</evidence>
<dbReference type="InterPro" id="IPR017871">
    <property type="entry name" value="ABC_transporter-like_CS"/>
</dbReference>
<dbReference type="PANTHER" id="PTHR42711:SF16">
    <property type="entry name" value="ABC TRANSPORTER ATP-BINDING PROTEIN"/>
    <property type="match status" value="1"/>
</dbReference>
<dbReference type="PROSITE" id="PS00211">
    <property type="entry name" value="ABC_TRANSPORTER_1"/>
    <property type="match status" value="1"/>
</dbReference>
<sequence length="238" mass="26424">MKDNLTISVRDLKKYFGEVKAVNGISFDVQKGEVFGLLGPNGAGKTTTIKLLLGLLEPLEGTISIFGLNPEREEVQMKEKVGYVSEEPFIFKSLTPKDLFNFIASIRKLDAEETTERVQRYLESLGAVEYYEQLIATLSHGNKQKIQIIASILHEPELLILDEPIAGLDAKSVRVVKEILDMHIEKGGSVLFSTHIMEIAEDLCDRIAIINRGKLVGLGTIDELRQQADKLGASLEEV</sequence>
<evidence type="ECO:0000313" key="5">
    <source>
        <dbReference type="EMBL" id="GAJ11358.1"/>
    </source>
</evidence>
<reference evidence="5" key="1">
    <citation type="journal article" date="2014" name="Front. Microbiol.">
        <title>High frequency of phylogenetically diverse reductive dehalogenase-homologous genes in deep subseafloor sedimentary metagenomes.</title>
        <authorList>
            <person name="Kawai M."/>
            <person name="Futagami T."/>
            <person name="Toyoda A."/>
            <person name="Takaki Y."/>
            <person name="Nishi S."/>
            <person name="Hori S."/>
            <person name="Arai W."/>
            <person name="Tsubouchi T."/>
            <person name="Morono Y."/>
            <person name="Uchiyama I."/>
            <person name="Ito T."/>
            <person name="Fujiyama A."/>
            <person name="Inagaki F."/>
            <person name="Takami H."/>
        </authorList>
    </citation>
    <scope>NUCLEOTIDE SEQUENCE</scope>
    <source>
        <strain evidence="5">Expedition CK06-06</strain>
    </source>
</reference>
<evidence type="ECO:0000256" key="3">
    <source>
        <dbReference type="ARBA" id="ARBA00022840"/>
    </source>
</evidence>
<evidence type="ECO:0000256" key="2">
    <source>
        <dbReference type="ARBA" id="ARBA00022741"/>
    </source>
</evidence>
<dbReference type="Gene3D" id="3.40.50.300">
    <property type="entry name" value="P-loop containing nucleotide triphosphate hydrolases"/>
    <property type="match status" value="1"/>
</dbReference>